<gene>
    <name evidence="1" type="ordered locus">Terro_0593</name>
</gene>
<keyword evidence="2" id="KW-1185">Reference proteome</keyword>
<dbReference type="KEGG" id="trs:Terro_0593"/>
<reference evidence="1 2" key="1">
    <citation type="submission" date="2012-06" db="EMBL/GenBank/DDBJ databases">
        <title>Complete genome of Terriglobus roseus DSM 18391.</title>
        <authorList>
            <consortium name="US DOE Joint Genome Institute (JGI-PGF)"/>
            <person name="Lucas S."/>
            <person name="Copeland A."/>
            <person name="Lapidus A."/>
            <person name="Glavina del Rio T."/>
            <person name="Dalin E."/>
            <person name="Tice H."/>
            <person name="Bruce D."/>
            <person name="Goodwin L."/>
            <person name="Pitluck S."/>
            <person name="Peters L."/>
            <person name="Mikhailova N."/>
            <person name="Munk A.C.C."/>
            <person name="Kyrpides N."/>
            <person name="Mavromatis K."/>
            <person name="Ivanova N."/>
            <person name="Brettin T."/>
            <person name="Detter J.C."/>
            <person name="Han C."/>
            <person name="Larimer F."/>
            <person name="Land M."/>
            <person name="Hauser L."/>
            <person name="Markowitz V."/>
            <person name="Cheng J.-F."/>
            <person name="Hugenholtz P."/>
            <person name="Woyke T."/>
            <person name="Wu D."/>
            <person name="Brambilla E."/>
            <person name="Klenk H.-P."/>
            <person name="Eisen J.A."/>
        </authorList>
    </citation>
    <scope>NUCLEOTIDE SEQUENCE [LARGE SCALE GENOMIC DNA]</scope>
    <source>
        <strain evidence="2">DSM 18391 / NRRL B-41598 / KBS 63</strain>
    </source>
</reference>
<dbReference type="HOGENOM" id="CLU_1474483_0_0_0"/>
<dbReference type="AlphaFoldDB" id="I3ZCG5"/>
<sequence>MSQRRDMGHPGVGAGAEAPSLFGWFSVARRPLLSPGRATRENPPFALQRMGHPGLWSYGVVLVPRVGVVTSARCFSVCTISSCLGFLWRAGLCGRSFRSDPHLSFAKVGHPANRPCLRSETWGTWGLGPGLKPPLSLGGFQWPEGHCFLRVALRARTHPLLRKEWGTRSVRHVVVGYWLPGGA</sequence>
<evidence type="ECO:0000313" key="1">
    <source>
        <dbReference type="EMBL" id="AFL86933.1"/>
    </source>
</evidence>
<protein>
    <submittedName>
        <fullName evidence="1">Uncharacterized protein</fullName>
    </submittedName>
</protein>
<proteinExistence type="predicted"/>
<accession>I3ZCG5</accession>
<name>I3ZCG5_TERRK</name>
<evidence type="ECO:0000313" key="2">
    <source>
        <dbReference type="Proteomes" id="UP000006056"/>
    </source>
</evidence>
<dbReference type="EMBL" id="CP003379">
    <property type="protein sequence ID" value="AFL86933.1"/>
    <property type="molecule type" value="Genomic_DNA"/>
</dbReference>
<dbReference type="Proteomes" id="UP000006056">
    <property type="component" value="Chromosome"/>
</dbReference>
<organism evidence="1 2">
    <name type="scientific">Terriglobus roseus (strain DSM 18391 / NRRL B-41598 / KBS 63)</name>
    <dbReference type="NCBI Taxonomy" id="926566"/>
    <lineage>
        <taxon>Bacteria</taxon>
        <taxon>Pseudomonadati</taxon>
        <taxon>Acidobacteriota</taxon>
        <taxon>Terriglobia</taxon>
        <taxon>Terriglobales</taxon>
        <taxon>Acidobacteriaceae</taxon>
        <taxon>Terriglobus</taxon>
    </lineage>
</organism>
<dbReference type="STRING" id="926566.Terro_0593"/>